<organism evidence="1 2">
    <name type="scientific">Solanum commersonii</name>
    <name type="common">Commerson's wild potato</name>
    <name type="synonym">Commerson's nightshade</name>
    <dbReference type="NCBI Taxonomy" id="4109"/>
    <lineage>
        <taxon>Eukaryota</taxon>
        <taxon>Viridiplantae</taxon>
        <taxon>Streptophyta</taxon>
        <taxon>Embryophyta</taxon>
        <taxon>Tracheophyta</taxon>
        <taxon>Spermatophyta</taxon>
        <taxon>Magnoliopsida</taxon>
        <taxon>eudicotyledons</taxon>
        <taxon>Gunneridae</taxon>
        <taxon>Pentapetalae</taxon>
        <taxon>asterids</taxon>
        <taxon>lamiids</taxon>
        <taxon>Solanales</taxon>
        <taxon>Solanaceae</taxon>
        <taxon>Solanoideae</taxon>
        <taxon>Solaneae</taxon>
        <taxon>Solanum</taxon>
    </lineage>
</organism>
<proteinExistence type="predicted"/>
<keyword evidence="2" id="KW-1185">Reference proteome</keyword>
<evidence type="ECO:0000313" key="1">
    <source>
        <dbReference type="EMBL" id="KAG5616534.1"/>
    </source>
</evidence>
<comment type="caution">
    <text evidence="1">The sequence shown here is derived from an EMBL/GenBank/DDBJ whole genome shotgun (WGS) entry which is preliminary data.</text>
</comment>
<sequence>MMLFQSPTVNIRFTPIPIAFILPSLFPSTSLFLPTGRRSNALCNLNTYPSIHLIGFDQTLWYDSRHKEPSCFDGASQPLPFPDEIDNNDKKIIVVLPLRPVRPIGALRFWGAIEDKS</sequence>
<dbReference type="AlphaFoldDB" id="A0A9J5ZW68"/>
<dbReference type="Proteomes" id="UP000824120">
    <property type="component" value="Chromosome 3"/>
</dbReference>
<accession>A0A9J5ZW68</accession>
<name>A0A9J5ZW68_SOLCO</name>
<reference evidence="1 2" key="1">
    <citation type="submission" date="2020-09" db="EMBL/GenBank/DDBJ databases">
        <title>De no assembly of potato wild relative species, Solanum commersonii.</title>
        <authorList>
            <person name="Cho K."/>
        </authorList>
    </citation>
    <scope>NUCLEOTIDE SEQUENCE [LARGE SCALE GENOMIC DNA]</scope>
    <source>
        <strain evidence="1">LZ3.2</strain>
        <tissue evidence="1">Leaf</tissue>
    </source>
</reference>
<dbReference type="EMBL" id="JACXVP010000003">
    <property type="protein sequence ID" value="KAG5616534.1"/>
    <property type="molecule type" value="Genomic_DNA"/>
</dbReference>
<protein>
    <submittedName>
        <fullName evidence="1">Uncharacterized protein</fullName>
    </submittedName>
</protein>
<gene>
    <name evidence="1" type="ORF">H5410_016358</name>
</gene>
<evidence type="ECO:0000313" key="2">
    <source>
        <dbReference type="Proteomes" id="UP000824120"/>
    </source>
</evidence>